<accession>A0ABR3Y531</accession>
<feature type="region of interest" description="Disordered" evidence="1">
    <location>
        <begin position="38"/>
        <end position="118"/>
    </location>
</feature>
<dbReference type="Proteomes" id="UP001586593">
    <property type="component" value="Unassembled WGS sequence"/>
</dbReference>
<dbReference type="EMBL" id="JAZHXJ010000007">
    <property type="protein sequence ID" value="KAL1883396.1"/>
    <property type="molecule type" value="Genomic_DNA"/>
</dbReference>
<comment type="caution">
    <text evidence="2">The sequence shown here is derived from an EMBL/GenBank/DDBJ whole genome shotgun (WGS) entry which is preliminary data.</text>
</comment>
<reference evidence="2 3" key="1">
    <citation type="journal article" date="2024" name="Commun. Biol.">
        <title>Comparative genomic analysis of thermophilic fungi reveals convergent evolutionary adaptations and gene losses.</title>
        <authorList>
            <person name="Steindorff A.S."/>
            <person name="Aguilar-Pontes M.V."/>
            <person name="Robinson A.J."/>
            <person name="Andreopoulos B."/>
            <person name="LaButti K."/>
            <person name="Kuo A."/>
            <person name="Mondo S."/>
            <person name="Riley R."/>
            <person name="Otillar R."/>
            <person name="Haridas S."/>
            <person name="Lipzen A."/>
            <person name="Grimwood J."/>
            <person name="Schmutz J."/>
            <person name="Clum A."/>
            <person name="Reid I.D."/>
            <person name="Moisan M.C."/>
            <person name="Butler G."/>
            <person name="Nguyen T.T.M."/>
            <person name="Dewar K."/>
            <person name="Conant G."/>
            <person name="Drula E."/>
            <person name="Henrissat B."/>
            <person name="Hansel C."/>
            <person name="Singer S."/>
            <person name="Hutchinson M.I."/>
            <person name="de Vries R.P."/>
            <person name="Natvig D.O."/>
            <person name="Powell A.J."/>
            <person name="Tsang A."/>
            <person name="Grigoriev I.V."/>
        </authorList>
    </citation>
    <scope>NUCLEOTIDE SEQUENCE [LARGE SCALE GENOMIC DNA]</scope>
    <source>
        <strain evidence="2 3">ATCC 24622</strain>
    </source>
</reference>
<feature type="compositionally biased region" description="Low complexity" evidence="1">
    <location>
        <begin position="103"/>
        <end position="113"/>
    </location>
</feature>
<dbReference type="Gene3D" id="1.10.472.10">
    <property type="entry name" value="Cyclin-like"/>
    <property type="match status" value="1"/>
</dbReference>
<dbReference type="Pfam" id="PF08613">
    <property type="entry name" value="Cyclin"/>
    <property type="match status" value="1"/>
</dbReference>
<feature type="compositionally biased region" description="Low complexity" evidence="1">
    <location>
        <begin position="38"/>
        <end position="52"/>
    </location>
</feature>
<name>A0ABR3Y531_9PEZI</name>
<sequence>MTCDTYDSPAFIKSLRLLNASYSSSLSTSASTCSASVWSDTSSQHSDDTSISVPSDVDPHDPYFHPKPVLRPTNPSATGATTKSLHPAQPPVEVPRELRQNPRRTSASSTARSGCPPPLVRQCDRKVNFVDNLVDSSTQIVEAIWPTSSVACRSEASSNGVLPLRTFIQETLRRSRTSYSTLQVALYYLVLIKPYVPNHDFTMEQQNDGHAVRALQCGRRMFLAALILASKYLQDRNYSARAWSKISGLNTQEINQNEMAFVTAIGWKLHITDEIYNRWTDCVMKHTPTQPPSPGGCAQRIFDRQCEDFKNIILRLTPNLDNLDEVLPQSPCRPGPPHVLTLSPKSLFSPSQERLSAGPFGMSSGDPSPVATLQGTPAVMEPVPASAHTPGRMAPALGLLPTPRLTPQANGFGTPAASAACQLLGKAPSMSFAMAQASATQCAERWPVSVTASPQNCHSSLAMRRSSLANSVSTVSSPESMVSDSSRISRSSSISSASSLASAPSSKLDVLARCRYAKGWSEKTILRPAVSSVPEDYEDDGVAVSPESFGGVSHESCNTFTAVAALRHDHSIGETRRDAVSEAARALQKLHYQTPAAPPTSVPVKAGFKRGRTVSMDDPLQDNVREMLTGTCRAGENGWPESLVHPLQQLPAPTLLQEGRKRVCCSAEVFQPFNTSLHPTMGELGRPGMWQRILN</sequence>
<dbReference type="PANTHER" id="PTHR15615">
    <property type="match status" value="1"/>
</dbReference>
<feature type="region of interest" description="Disordered" evidence="1">
    <location>
        <begin position="469"/>
        <end position="488"/>
    </location>
</feature>
<gene>
    <name evidence="2" type="ORF">VTK73DRAFT_8963</name>
</gene>
<evidence type="ECO:0000313" key="3">
    <source>
        <dbReference type="Proteomes" id="UP001586593"/>
    </source>
</evidence>
<evidence type="ECO:0000256" key="1">
    <source>
        <dbReference type="SAM" id="MobiDB-lite"/>
    </source>
</evidence>
<proteinExistence type="predicted"/>
<dbReference type="PANTHER" id="PTHR15615:SF36">
    <property type="entry name" value="PHO85 CYCLIN-5"/>
    <property type="match status" value="1"/>
</dbReference>
<evidence type="ECO:0008006" key="4">
    <source>
        <dbReference type="Google" id="ProtNLM"/>
    </source>
</evidence>
<feature type="compositionally biased region" description="Polar residues" evidence="1">
    <location>
        <begin position="73"/>
        <end position="84"/>
    </location>
</feature>
<dbReference type="CDD" id="cd20557">
    <property type="entry name" value="CYCLIN_ScPCL1-like"/>
    <property type="match status" value="1"/>
</dbReference>
<evidence type="ECO:0000313" key="2">
    <source>
        <dbReference type="EMBL" id="KAL1883396.1"/>
    </source>
</evidence>
<keyword evidence="3" id="KW-1185">Reference proteome</keyword>
<dbReference type="InterPro" id="IPR013922">
    <property type="entry name" value="Cyclin_PHO80-like"/>
</dbReference>
<protein>
    <recommendedName>
        <fullName evidence="4">G1/S-specific cyclin pas1</fullName>
    </recommendedName>
</protein>
<organism evidence="2 3">
    <name type="scientific">Phialemonium thermophilum</name>
    <dbReference type="NCBI Taxonomy" id="223376"/>
    <lineage>
        <taxon>Eukaryota</taxon>
        <taxon>Fungi</taxon>
        <taxon>Dikarya</taxon>
        <taxon>Ascomycota</taxon>
        <taxon>Pezizomycotina</taxon>
        <taxon>Sordariomycetes</taxon>
        <taxon>Sordariomycetidae</taxon>
        <taxon>Cephalothecales</taxon>
        <taxon>Cephalothecaceae</taxon>
        <taxon>Phialemonium</taxon>
    </lineage>
</organism>